<accession>A0A061K9J2</accession>
<reference evidence="5" key="4">
    <citation type="journal article" date="2018" name="Genome Biol.">
        <title>SKESA: strategic k-mer extension for scrupulous assemblies.</title>
        <authorList>
            <person name="Souvorov A."/>
            <person name="Agarwala R."/>
            <person name="Lipman D.J."/>
        </authorList>
    </citation>
    <scope>NUCLEOTIDE SEQUENCE [LARGE SCALE GENOMIC DNA]</scope>
    <source>
        <strain evidence="5">EuSCAPE_DE065</strain>
    </source>
</reference>
<dbReference type="EMBL" id="CP008735">
    <property type="protein sequence ID" value="AIG72469.1"/>
    <property type="molecule type" value="Genomic_DNA"/>
</dbReference>
<proteinExistence type="predicted"/>
<reference evidence="1" key="1">
    <citation type="journal article" date="2014" name="Genome Announc.">
        <title>Complete Genome Sequences of IncI1 Plasmids Carrying Extended-Spectrum beta-Lactamase Genes.</title>
        <authorList>
            <person name="Brouwer M.S."/>
            <person name="Bossers A."/>
            <person name="Harders F."/>
            <person name="van Essen-Zandbergen A."/>
            <person name="Mevius D.J."/>
            <person name="Smith H.E."/>
        </authorList>
    </citation>
    <scope>NUCLEOTIDE SEQUENCE</scope>
    <source>
        <strain evidence="1">ESBL-12</strain>
        <strain evidence="2">ESBL-283</strain>
        <strain evidence="3">ESBL-305</strain>
        <strain evidence="4">ESBL-315</strain>
        <plasmid evidence="1">pESBL-12</plasmid>
        <plasmid evidence="2">pESBL-283</plasmid>
        <plasmid evidence="3">pESBL-305</plasmid>
        <plasmid evidence="4">pESBL-315</plasmid>
    </source>
</reference>
<dbReference type="Proteomes" id="UP000284508">
    <property type="component" value="Unassembled WGS sequence"/>
</dbReference>
<reference evidence="5" key="7">
    <citation type="submission" date="2018-12" db="EMBL/GenBank/DDBJ databases">
        <authorList>
            <consortium name="NCBI Pathogen Detection Project"/>
        </authorList>
    </citation>
    <scope>NUCLEOTIDE SEQUENCE</scope>
    <source>
        <strain evidence="5">EuSCAPE_DE065</strain>
    </source>
</reference>
<evidence type="ECO:0000313" key="2">
    <source>
        <dbReference type="EMBL" id="AIG72576.1"/>
    </source>
</evidence>
<reference evidence="11 14" key="9">
    <citation type="submission" date="2019-06" db="EMBL/GenBank/DDBJ databases">
        <title>The presence and diversity of blaCTX-M among Escherichia coli from urban wastewater and feedlot cattle, in Alberta, Canada.</title>
        <authorList>
            <person name="Cormier A.C."/>
            <person name="Chalmer G."/>
            <person name="Cook S.R."/>
            <person name="Zaheer R."/>
            <person name="Hannon S.J."/>
            <person name="Booker C.W."/>
            <person name="Read R."/>
            <person name="Gow S.P."/>
            <person name="Mcallister T.A."/>
            <person name="Boerlin P."/>
        </authorList>
    </citation>
    <scope>NUCLEOTIDE SEQUENCE [LARGE SCALE GENOMIC DNA]</scope>
    <source>
        <strain evidence="11 14">347</strain>
    </source>
</reference>
<keyword evidence="1" id="KW-0614">Plasmid</keyword>
<dbReference type="EMBL" id="SQQU01000028">
    <property type="protein sequence ID" value="MQS32241.1"/>
    <property type="molecule type" value="Genomic_DNA"/>
</dbReference>
<dbReference type="Proteomes" id="UP000460654">
    <property type="component" value="Unassembled WGS sequence"/>
</dbReference>
<reference evidence="9 13" key="3">
    <citation type="journal article" date="2018" name="BMC Microbiol.">
        <title>Genome sequencing of strains of the most prevalent clonal group of O1:K1:H7 Escherichia coli that causes neonatal meningitis in France.</title>
        <authorList>
            <person name="Geslain G."/>
            <person name="Birgy A."/>
            <person name="Adiba S."/>
            <person name="Magnan M."/>
            <person name="Courroux C."/>
            <person name="Levy C."/>
            <person name="Cohen R."/>
            <person name="Bidet P."/>
            <person name="Bonacorsi S."/>
        </authorList>
    </citation>
    <scope>NUCLEOTIDE SEQUENCE [LARGE SCALE GENOMIC DNA]</scope>
    <source>
        <strain evidence="9 13">S308</strain>
    </source>
</reference>
<reference evidence="1" key="2">
    <citation type="submission" date="2014-05" db="EMBL/GenBank/DDBJ databases">
        <authorList>
            <person name="Brouwer M.S.M."/>
            <person name="Bossers A."/>
            <person name="Harders F."/>
            <person name="Mevius D.J."/>
            <person name="Smith H.E."/>
        </authorList>
    </citation>
    <scope>NUCLEOTIDE SEQUENCE</scope>
    <source>
        <strain evidence="1">ESBL-12</strain>
        <strain evidence="2">ESBL-283</strain>
        <strain evidence="3">ESBL-305</strain>
        <strain evidence="4">ESBL-315</strain>
        <plasmid evidence="1">pESBL-12</plasmid>
        <plasmid evidence="2">pESBL-283</plasmid>
        <plasmid evidence="3">pESBL-305</plasmid>
        <plasmid evidence="4">pESBL-315</plasmid>
    </source>
</reference>
<dbReference type="EMBL" id="WCEW01000053">
    <property type="protein sequence ID" value="MTE92063.1"/>
    <property type="molecule type" value="Genomic_DNA"/>
</dbReference>
<dbReference type="EMBL" id="CP008738">
    <property type="protein sequence ID" value="AIG72832.1"/>
    <property type="molecule type" value="Genomic_DNA"/>
</dbReference>
<evidence type="ECO:0000313" key="3">
    <source>
        <dbReference type="EMBL" id="AIG72703.1"/>
    </source>
</evidence>
<dbReference type="EMBL" id="CP008737">
    <property type="protein sequence ID" value="AIG72703.1"/>
    <property type="molecule type" value="Genomic_DNA"/>
</dbReference>
<evidence type="ECO:0000313" key="8">
    <source>
        <dbReference type="EMBL" id="PZZ70883.1"/>
    </source>
</evidence>
<evidence type="ECO:0000313" key="14">
    <source>
        <dbReference type="Proteomes" id="UP000324120"/>
    </source>
</evidence>
<gene>
    <name evidence="9" type="ORF">D3C88_24550</name>
    <name evidence="10" type="ORF">D4N09_23500</name>
    <name evidence="8" type="ORF">DIV22_08465</name>
    <name evidence="6" type="ORF">E4K51_19190</name>
    <name evidence="7" type="ORF">F9B07_25370</name>
    <name evidence="11" type="ORF">FKO60_25035</name>
    <name evidence="5" type="ORF">HMV95_21595</name>
</gene>
<reference evidence="8 12" key="5">
    <citation type="submission" date="2018-05" db="EMBL/GenBank/DDBJ databases">
        <title>Genomic sequencing of EHEC O26 New European Clone.</title>
        <authorList>
            <person name="Karnisova L."/>
            <person name="Nunvar J."/>
            <person name="Marejkova M."/>
            <person name="Mellmann A."/>
            <person name="Drevinek P."/>
            <person name="Blahova K."/>
            <person name="Bielaszewska M."/>
        </authorList>
    </citation>
    <scope>NUCLEOTIDE SEQUENCE [LARGE SCALE GENOMIC DNA]</scope>
    <source>
        <strain evidence="8 12">14-391</strain>
    </source>
</reference>
<evidence type="ECO:0000313" key="11">
    <source>
        <dbReference type="EMBL" id="TZE41713.1"/>
    </source>
</evidence>
<evidence type="ECO:0000313" key="12">
    <source>
        <dbReference type="Proteomes" id="UP000248865"/>
    </source>
</evidence>
<evidence type="ECO:0000313" key="10">
    <source>
        <dbReference type="EMBL" id="TXU30439.1"/>
    </source>
</evidence>
<dbReference type="AlphaFoldDB" id="A0A061K9J2"/>
<dbReference type="Proteomes" id="UP000248865">
    <property type="component" value="Unassembled WGS sequence"/>
</dbReference>
<dbReference type="EMBL" id="CP008736">
    <property type="protein sequence ID" value="AIG72576.1"/>
    <property type="molecule type" value="Genomic_DNA"/>
</dbReference>
<geneLocation type="plasmid" evidence="3">
    <name>pESBL-305</name>
</geneLocation>
<dbReference type="Proteomes" id="UP000486847">
    <property type="component" value="Unassembled WGS sequence"/>
</dbReference>
<dbReference type="EMBL" id="QXHA01001569">
    <property type="protein sequence ID" value="RIB39320.1"/>
    <property type="molecule type" value="Genomic_DNA"/>
</dbReference>
<sequence length="68" mass="8295">MIVSRTKVDLLIQKKDLKQKNLLLKIDFIFLTQVKINLLEVSVRRHWKRRDRCNAFQINVKRVYFGCY</sequence>
<dbReference type="Proteomes" id="UP000846355">
    <property type="component" value="Unassembled WGS sequence"/>
</dbReference>
<dbReference type="EMBL" id="VHKY01000038">
    <property type="protein sequence ID" value="TZE41713.1"/>
    <property type="molecule type" value="Genomic_DNA"/>
</dbReference>
<evidence type="ECO:0000313" key="13">
    <source>
        <dbReference type="Proteomes" id="UP000284508"/>
    </source>
</evidence>
<dbReference type="PATRIC" id="fig|562.10474.peg.5237"/>
<dbReference type="EMBL" id="DABHXT010000049">
    <property type="protein sequence ID" value="HAJ5960819.1"/>
    <property type="molecule type" value="Genomic_DNA"/>
</dbReference>
<evidence type="ECO:0000313" key="15">
    <source>
        <dbReference type="Proteomes" id="UP000460351"/>
    </source>
</evidence>
<geneLocation type="plasmid" evidence="2">
    <name>pESBL-283</name>
</geneLocation>
<protein>
    <submittedName>
        <fullName evidence="8">Uncharacterized protein</fullName>
    </submittedName>
</protein>
<dbReference type="Proteomes" id="UP000460351">
    <property type="component" value="Unassembled WGS sequence"/>
</dbReference>
<dbReference type="Proteomes" id="UP000324120">
    <property type="component" value="Unassembled WGS sequence"/>
</dbReference>
<geneLocation type="plasmid" evidence="1">
    <name>pESBL-12</name>
</geneLocation>
<name>A0A061K9J2_ECOLX</name>
<reference evidence="7 17" key="10">
    <citation type="submission" date="2019-10" db="EMBL/GenBank/DDBJ databases">
        <title>Comparative genomic analysis of antimicrobial resistant Escherichia coli of diverse origin.</title>
        <authorList>
            <person name="Ghatak S."/>
            <person name="Milton A.P."/>
            <person name="Rhetso K."/>
            <person name="Purkait D."/>
            <person name="Das S."/>
            <person name="Puro K.-U."/>
            <person name="Shakuntala I."/>
            <person name="Sen A."/>
            <person name="Sanjukta R."/>
            <person name="Priya G.B."/>
            <person name="Mawlong M."/>
            <person name="Lyngdoh V."/>
            <person name="Rynghang J."/>
            <person name="Mawphlang B.L."/>
        </authorList>
    </citation>
    <scope>NUCLEOTIDE SEQUENCE [LARGE SCALE GENOMIC DNA]</scope>
    <source>
        <strain evidence="7 17">SE161</strain>
    </source>
</reference>
<dbReference type="EMBL" id="QFSS01000030">
    <property type="protein sequence ID" value="PZZ70883.1"/>
    <property type="molecule type" value="Genomic_DNA"/>
</dbReference>
<evidence type="ECO:0000313" key="16">
    <source>
        <dbReference type="Proteomes" id="UP000460654"/>
    </source>
</evidence>
<evidence type="ECO:0000313" key="17">
    <source>
        <dbReference type="Proteomes" id="UP000486847"/>
    </source>
</evidence>
<reference evidence="10 16" key="6">
    <citation type="submission" date="2018-09" db="EMBL/GenBank/DDBJ databases">
        <title>Persistent metagenomic signatures of early life antibiotic treatment in the infant gut microbiota and resistome.</title>
        <authorList>
            <person name="Gasparrini A.J."/>
        </authorList>
    </citation>
    <scope>NUCLEOTIDE SEQUENCE [LARGE SCALE GENOMIC DNA]</scope>
    <source>
        <strain evidence="10 16">T0181B.E-10</strain>
    </source>
</reference>
<dbReference type="EMBL" id="QYOH01000049">
    <property type="protein sequence ID" value="TXU30439.1"/>
    <property type="molecule type" value="Genomic_DNA"/>
</dbReference>
<evidence type="ECO:0000313" key="9">
    <source>
        <dbReference type="EMBL" id="RIB39320.1"/>
    </source>
</evidence>
<evidence type="ECO:0000313" key="4">
    <source>
        <dbReference type="EMBL" id="AIG72832.1"/>
    </source>
</evidence>
<reference evidence="6 15" key="8">
    <citation type="journal article" date="2019" name="Microorganisms">
        <title>Characteristics of Carbapenem-Resistant and Colistin-Resistant Escherichia coli Co-Producing NDM-1 and MCR-1 from Pig Farms in China.</title>
        <authorList>
            <person name="Peng Z."/>
            <person name="Li X."/>
            <person name="Hu Z."/>
            <person name="Li Z."/>
            <person name="Lv Y."/>
            <person name="Lei M."/>
            <person name="Wu B."/>
            <person name="Chen H."/>
            <person name="Wang X."/>
        </authorList>
    </citation>
    <scope>NUCLEOTIDE SEQUENCE [LARGE SCALE GENOMIC DNA]</scope>
    <source>
        <strain evidence="6 15">RXD010</strain>
    </source>
</reference>
<evidence type="ECO:0000313" key="5">
    <source>
        <dbReference type="EMBL" id="HAJ5960819.1"/>
    </source>
</evidence>
<evidence type="ECO:0000313" key="6">
    <source>
        <dbReference type="EMBL" id="MQS32241.1"/>
    </source>
</evidence>
<evidence type="ECO:0000313" key="7">
    <source>
        <dbReference type="EMBL" id="MTE92063.1"/>
    </source>
</evidence>
<organism evidence="8 12">
    <name type="scientific">Escherichia coli</name>
    <dbReference type="NCBI Taxonomy" id="562"/>
    <lineage>
        <taxon>Bacteria</taxon>
        <taxon>Pseudomonadati</taxon>
        <taxon>Pseudomonadota</taxon>
        <taxon>Gammaproteobacteria</taxon>
        <taxon>Enterobacterales</taxon>
        <taxon>Enterobacteriaceae</taxon>
        <taxon>Escherichia</taxon>
    </lineage>
</organism>
<geneLocation type="plasmid" evidence="4">
    <name>pESBL-315</name>
</geneLocation>
<evidence type="ECO:0000313" key="1">
    <source>
        <dbReference type="EMBL" id="AIG72469.1"/>
    </source>
</evidence>